<evidence type="ECO:0000313" key="4">
    <source>
        <dbReference type="Proteomes" id="UP000664859"/>
    </source>
</evidence>
<evidence type="ECO:0000256" key="1">
    <source>
        <dbReference type="ARBA" id="ARBA00007558"/>
    </source>
</evidence>
<evidence type="ECO:0000313" key="3">
    <source>
        <dbReference type="EMBL" id="KAG5181416.1"/>
    </source>
</evidence>
<protein>
    <submittedName>
        <fullName evidence="3">Vitamin B6 photo-protection and homoeostasis-domain-containing protein</fullName>
    </submittedName>
</protein>
<keyword evidence="4" id="KW-1185">Reference proteome</keyword>
<reference evidence="3" key="1">
    <citation type="submission" date="2021-02" db="EMBL/GenBank/DDBJ databases">
        <title>First Annotated Genome of the Yellow-green Alga Tribonema minus.</title>
        <authorList>
            <person name="Mahan K.M."/>
        </authorList>
    </citation>
    <scope>NUCLEOTIDE SEQUENCE</scope>
    <source>
        <strain evidence="3">UTEX B ZZ1240</strain>
    </source>
</reference>
<dbReference type="PANTHER" id="PTHR12770">
    <property type="entry name" value="RUS1 FAMILY PROTEIN C16ORF58"/>
    <property type="match status" value="1"/>
</dbReference>
<accession>A0A835YUA2</accession>
<dbReference type="InterPro" id="IPR006968">
    <property type="entry name" value="RUS_fam"/>
</dbReference>
<evidence type="ECO:0000259" key="2">
    <source>
        <dbReference type="Pfam" id="PF04884"/>
    </source>
</evidence>
<organism evidence="3 4">
    <name type="scientific">Tribonema minus</name>
    <dbReference type="NCBI Taxonomy" id="303371"/>
    <lineage>
        <taxon>Eukaryota</taxon>
        <taxon>Sar</taxon>
        <taxon>Stramenopiles</taxon>
        <taxon>Ochrophyta</taxon>
        <taxon>PX clade</taxon>
        <taxon>Xanthophyceae</taxon>
        <taxon>Tribonematales</taxon>
        <taxon>Tribonemataceae</taxon>
        <taxon>Tribonema</taxon>
    </lineage>
</organism>
<comment type="similarity">
    <text evidence="1">Belongs to the RUS1 family.</text>
</comment>
<comment type="caution">
    <text evidence="3">The sequence shown here is derived from an EMBL/GenBank/DDBJ whole genome shotgun (WGS) entry which is preliminary data.</text>
</comment>
<dbReference type="AlphaFoldDB" id="A0A835YUA2"/>
<name>A0A835YUA2_9STRA</name>
<dbReference type="PANTHER" id="PTHR12770:SF22">
    <property type="entry name" value="PROTEIN ROOT UVB SENSITIVE 1, CHLOROPLASTIC"/>
    <property type="match status" value="1"/>
</dbReference>
<sequence>LATILPAGYPEAVNAGYGSYTGWQFTSMVFSSAAGVLSTQALLHAVGLGSGAIPLAAALNWVIKDGLGQLGGVIFSSMVSTRFDANPKLWRMVSALALDASTALELLSPFFPGYFVALASVANVGKNVSFLAASASRAAIHNAFAKRENLADITGKAGSQVIISSMAGMGLGIALAAVVGSEWTYVAPTAAILCFGHLTSTYQCLRPVVLPTIDSQRLELILDAEVATGAIPQPAAVSAHETIFLHPLRAYLSRHKLPSLVIGAQVSEAICTSHELQALWDYATTAVVDNSGVNSSSAQRSACVYLLLLEGATSATVLEGARHAYAVRKALVEQG</sequence>
<feature type="non-terminal residue" evidence="3">
    <location>
        <position position="1"/>
    </location>
</feature>
<dbReference type="Pfam" id="PF04884">
    <property type="entry name" value="UVB_sens_prot"/>
    <property type="match status" value="1"/>
</dbReference>
<feature type="non-terminal residue" evidence="3">
    <location>
        <position position="335"/>
    </location>
</feature>
<dbReference type="Proteomes" id="UP000664859">
    <property type="component" value="Unassembled WGS sequence"/>
</dbReference>
<feature type="domain" description="Protein root UVB sensitive/RUS" evidence="2">
    <location>
        <begin position="3"/>
        <end position="224"/>
    </location>
</feature>
<gene>
    <name evidence="3" type="ORF">JKP88DRAFT_148735</name>
</gene>
<proteinExistence type="inferred from homology"/>
<dbReference type="InterPro" id="IPR054549">
    <property type="entry name" value="UVB_sens_RUS_dom"/>
</dbReference>
<dbReference type="EMBL" id="JAFCMP010000334">
    <property type="protein sequence ID" value="KAG5181416.1"/>
    <property type="molecule type" value="Genomic_DNA"/>
</dbReference>
<dbReference type="OrthoDB" id="19606at2759"/>